<proteinExistence type="predicted"/>
<evidence type="ECO:0000313" key="2">
    <source>
        <dbReference type="Proteomes" id="UP000267029"/>
    </source>
</evidence>
<reference evidence="3" key="2">
    <citation type="submission" date="2019-11" db="UniProtKB">
        <authorList>
            <consortium name="WormBaseParasite"/>
        </authorList>
    </citation>
    <scope>IDENTIFICATION</scope>
</reference>
<dbReference type="STRING" id="53468.A0A0R3UPQ8"/>
<evidence type="ECO:0000313" key="3">
    <source>
        <dbReference type="WBParaSite" id="MCU_010067-RC"/>
    </source>
</evidence>
<dbReference type="Proteomes" id="UP000267029">
    <property type="component" value="Unassembled WGS sequence"/>
</dbReference>
<dbReference type="InterPro" id="IPR006121">
    <property type="entry name" value="HMA_dom"/>
</dbReference>
<dbReference type="GO" id="GO:0046872">
    <property type="term" value="F:metal ion binding"/>
    <property type="evidence" value="ECO:0007669"/>
    <property type="project" value="InterPro"/>
</dbReference>
<keyword evidence="2" id="KW-1185">Reference proteome</keyword>
<evidence type="ECO:0000313" key="1">
    <source>
        <dbReference type="EMBL" id="VDD83837.1"/>
    </source>
</evidence>
<dbReference type="EMBL" id="UXSR01005857">
    <property type="protein sequence ID" value="VDD83837.1"/>
    <property type="molecule type" value="Genomic_DNA"/>
</dbReference>
<dbReference type="OrthoDB" id="17335at2759"/>
<sequence>MEGLLESFKKLALDDLSYSSLLKDNTSLGGLVILLSNEKESAVEEILNIFKILSERNGGSYYLSKLPGMMEQLSSLKASGESHSVRIRELTDDLFETLFSSKAHLKRMPSQSHRPKKSRKSRPVVIQLSGNITKQDLKAIESQLITVKGVVSITFQLNKLRVVVMALDDLDPERILEAVSVACKLASATNDRSDISAHVVKRQKSKLSRVSSMYTVRDRRSFAPSSAAAAAPKVSKPLHPYLADTADIFEVDPSRGAPQVKGMAGANSGRSRGFTGWLSDLIESTIFW</sequence>
<protein>
    <submittedName>
        <fullName evidence="3">HMA domain-containing protein</fullName>
    </submittedName>
</protein>
<dbReference type="AlphaFoldDB" id="A0A0R3UPQ8"/>
<gene>
    <name evidence="1" type="ORF">MCOS_LOCUS9840</name>
</gene>
<dbReference type="CDD" id="cd00371">
    <property type="entry name" value="HMA"/>
    <property type="match status" value="1"/>
</dbReference>
<accession>A0A0R3UPQ8</accession>
<dbReference type="PANTHER" id="PTHR28592">
    <property type="entry name" value="ARMADILLO REPEAT-CONTAINING PROTEIN 1"/>
    <property type="match status" value="1"/>
</dbReference>
<dbReference type="PANTHER" id="PTHR28592:SF1">
    <property type="entry name" value="ARMADILLO REPEAT-CONTAINING PROTEIN 1"/>
    <property type="match status" value="1"/>
</dbReference>
<reference evidence="1 2" key="1">
    <citation type="submission" date="2018-10" db="EMBL/GenBank/DDBJ databases">
        <authorList>
            <consortium name="Pathogen Informatics"/>
        </authorList>
    </citation>
    <scope>NUCLEOTIDE SEQUENCE [LARGE SCALE GENOMIC DNA]</scope>
</reference>
<dbReference type="WBParaSite" id="MCU_010067-RC">
    <property type="protein sequence ID" value="MCU_010067-RC"/>
    <property type="gene ID" value="MCU_010067"/>
</dbReference>
<name>A0A0R3UPQ8_MESCO</name>
<organism evidence="1 2">
    <name type="scientific">Mesocestoides corti</name>
    <name type="common">Flatworm</name>
    <dbReference type="NCBI Taxonomy" id="53468"/>
    <lineage>
        <taxon>Eukaryota</taxon>
        <taxon>Metazoa</taxon>
        <taxon>Spiralia</taxon>
        <taxon>Lophotrochozoa</taxon>
        <taxon>Platyhelminthes</taxon>
        <taxon>Cestoda</taxon>
        <taxon>Eucestoda</taxon>
        <taxon>Cyclophyllidea</taxon>
        <taxon>Mesocestoididae</taxon>
        <taxon>Mesocestoides</taxon>
    </lineage>
</organism>